<name>A0A2W4CTE1_9HYPH</name>
<sequence length="108" mass="12389">MINQNIRAITTPYAVVWSVFLRELKDWRTAMLFSQPFYQPDFKIMAEAVRAWCSHNGVKPENVREAHEVYAVAIRLYSEGHRDLVELSAGLIAELDMRTTPLVSSAIH</sequence>
<dbReference type="AlphaFoldDB" id="A0A2W4CTE1"/>
<reference evidence="1 2" key="1">
    <citation type="journal article" date="2018" name="Sci. Rep.">
        <title>Rhizobium tumorigenes sp. nov., a novel plant tumorigenic bacterium isolated from cane gall tumors on thornless blackberry.</title>
        <authorList>
            <person name="Kuzmanovi N."/>
            <person name="Smalla K."/>
            <person name="Gronow S."/>
            <person name="PuBawska J."/>
        </authorList>
    </citation>
    <scope>NUCLEOTIDE SEQUENCE [LARGE SCALE GENOMIC DNA]</scope>
    <source>
        <strain evidence="1 2">CCBAU 85046</strain>
    </source>
</reference>
<protein>
    <submittedName>
        <fullName evidence="1">Uncharacterized protein</fullName>
    </submittedName>
</protein>
<accession>A0A2W4CTE1</accession>
<gene>
    <name evidence="1" type="ORF">CPY51_28260</name>
</gene>
<dbReference type="RefSeq" id="WP_146260187.1">
    <property type="nucleotide sequence ID" value="NZ_PCDP01000067.1"/>
</dbReference>
<comment type="caution">
    <text evidence="1">The sequence shown here is derived from an EMBL/GenBank/DDBJ whole genome shotgun (WGS) entry which is preliminary data.</text>
</comment>
<organism evidence="1 2">
    <name type="scientific">Rhizobium tubonense</name>
    <dbReference type="NCBI Taxonomy" id="484088"/>
    <lineage>
        <taxon>Bacteria</taxon>
        <taxon>Pseudomonadati</taxon>
        <taxon>Pseudomonadota</taxon>
        <taxon>Alphaproteobacteria</taxon>
        <taxon>Hyphomicrobiales</taxon>
        <taxon>Rhizobiaceae</taxon>
        <taxon>Rhizobium/Agrobacterium group</taxon>
        <taxon>Rhizobium</taxon>
    </lineage>
</organism>
<proteinExistence type="predicted"/>
<keyword evidence="2" id="KW-1185">Reference proteome</keyword>
<evidence type="ECO:0000313" key="2">
    <source>
        <dbReference type="Proteomes" id="UP000248925"/>
    </source>
</evidence>
<dbReference type="EMBL" id="PCDP01000067">
    <property type="protein sequence ID" value="PZM08664.1"/>
    <property type="molecule type" value="Genomic_DNA"/>
</dbReference>
<dbReference type="Proteomes" id="UP000248925">
    <property type="component" value="Unassembled WGS sequence"/>
</dbReference>
<evidence type="ECO:0000313" key="1">
    <source>
        <dbReference type="EMBL" id="PZM08664.1"/>
    </source>
</evidence>